<dbReference type="EMBL" id="JYNL01000023">
    <property type="protein sequence ID" value="KMO76890.1"/>
    <property type="molecule type" value="Genomic_DNA"/>
</dbReference>
<dbReference type="PATRIC" id="fig|37916.4.peg.2966"/>
<dbReference type="AlphaFoldDB" id="A0A0J6W0N4"/>
<sequence length="318" mass="34355" precursor="true">MDLMWWAVPVAGLCAAAVAIAAAVLVPDRRNAQRREPLAHTVRLTRLPEYRTVVRRQTRATAMAVLLLALLFATTLLASARPTEPVTNAAGPRDDIMLCVGQPVTDPATGRFLGYFARQALTYGTERIGLTSTDRRLVPLTRDYQFAAGRFGEYAQAGRVPNPPRLESFTSAVEYADYAPTVADVLALCLTGFPGFENPGDERRSVIYLGPGALRAPDDSRPSLFTDAQVIEMARRGAIQINAVATPGHQTDALTTMARSTGGTFVRFDPATLDTQLDAIRAHTPGDDDQRRDSPVVVLIVALALTGLLAVSLMAVRR</sequence>
<organism evidence="2 3">
    <name type="scientific">Mycolicibacterium chlorophenolicum</name>
    <dbReference type="NCBI Taxonomy" id="37916"/>
    <lineage>
        <taxon>Bacteria</taxon>
        <taxon>Bacillati</taxon>
        <taxon>Actinomycetota</taxon>
        <taxon>Actinomycetes</taxon>
        <taxon>Mycobacteriales</taxon>
        <taxon>Mycobacteriaceae</taxon>
        <taxon>Mycolicibacterium</taxon>
    </lineage>
</organism>
<name>A0A0J6W0N4_9MYCO</name>
<keyword evidence="3" id="KW-1185">Reference proteome</keyword>
<keyword evidence="1" id="KW-0472">Membrane</keyword>
<reference evidence="2 3" key="1">
    <citation type="journal article" date="2015" name="Genome Biol. Evol.">
        <title>Characterization of Three Mycobacterium spp. with Potential Use in Bioremediation by Genome Sequencing and Comparative Genomics.</title>
        <authorList>
            <person name="Das S."/>
            <person name="Pettersson B.M."/>
            <person name="Behra P.R."/>
            <person name="Ramesh M."/>
            <person name="Dasgupta S."/>
            <person name="Bhattacharya A."/>
            <person name="Kirsebom L.A."/>
        </authorList>
    </citation>
    <scope>NUCLEOTIDE SEQUENCE [LARGE SCALE GENOMIC DNA]</scope>
    <source>
        <strain evidence="2 3">DSM 43826</strain>
    </source>
</reference>
<comment type="caution">
    <text evidence="2">The sequence shown here is derived from an EMBL/GenBank/DDBJ whole genome shotgun (WGS) entry which is preliminary data.</text>
</comment>
<keyword evidence="1" id="KW-1133">Transmembrane helix</keyword>
<keyword evidence="1" id="KW-0812">Transmembrane</keyword>
<proteinExistence type="predicted"/>
<dbReference type="Proteomes" id="UP000036513">
    <property type="component" value="Unassembled WGS sequence"/>
</dbReference>
<evidence type="ECO:0008006" key="4">
    <source>
        <dbReference type="Google" id="ProtNLM"/>
    </source>
</evidence>
<accession>A0A0J6W0N4</accession>
<gene>
    <name evidence="2" type="ORF">MCHLDSM_03039</name>
</gene>
<dbReference type="STRING" id="37916.MCHLDSM_03039"/>
<feature type="transmembrane region" description="Helical" evidence="1">
    <location>
        <begin position="6"/>
        <end position="26"/>
    </location>
</feature>
<feature type="transmembrane region" description="Helical" evidence="1">
    <location>
        <begin position="60"/>
        <end position="80"/>
    </location>
</feature>
<feature type="transmembrane region" description="Helical" evidence="1">
    <location>
        <begin position="296"/>
        <end position="316"/>
    </location>
</feature>
<dbReference type="RefSeq" id="WP_048470581.1">
    <property type="nucleotide sequence ID" value="NZ_JYNL01000023.1"/>
</dbReference>
<evidence type="ECO:0000313" key="2">
    <source>
        <dbReference type="EMBL" id="KMO76890.1"/>
    </source>
</evidence>
<evidence type="ECO:0000313" key="3">
    <source>
        <dbReference type="Proteomes" id="UP000036513"/>
    </source>
</evidence>
<protein>
    <recommendedName>
        <fullName evidence="4">VWFA domain-containing protein</fullName>
    </recommendedName>
</protein>
<evidence type="ECO:0000256" key="1">
    <source>
        <dbReference type="SAM" id="Phobius"/>
    </source>
</evidence>